<keyword evidence="3 7" id="KW-0808">Transferase</keyword>
<evidence type="ECO:0000256" key="2">
    <source>
        <dbReference type="ARBA" id="ARBA00006706"/>
    </source>
</evidence>
<dbReference type="GO" id="GO:0004659">
    <property type="term" value="F:prenyltransferase activity"/>
    <property type="evidence" value="ECO:0007669"/>
    <property type="project" value="InterPro"/>
</dbReference>
<dbReference type="CDD" id="cd00685">
    <property type="entry name" value="Trans_IPPS_HT"/>
    <property type="match status" value="1"/>
</dbReference>
<dbReference type="PROSITE" id="PS00444">
    <property type="entry name" value="POLYPRENYL_SYNTHASE_2"/>
    <property type="match status" value="1"/>
</dbReference>
<sequence>MDTLTRIEQALQNALALAEGTGGPPKLAAALRHAVFPGGARIRPQLCLAVAKACGDPDPELADGAAVAIELLHCASLVHDDLPCFDDATTRRGRPTVHTAYGERIAVLAGDGLIVLAFQALAHAGRHSPARLPGLLSIVAQRVGAPTGIVAGQAWECEPYVGLAAYHRAKTGSLFSACTEAGALAAGANPERWQSFGLFLGEAYQVADDIRDVALATEMLGKPAGQDIALCRPSCATEMGLAGAIAHFDALLARAVGAIPPCKGAPALRALVRAESERLVPEATVRAPALAA</sequence>
<keyword evidence="4" id="KW-0479">Metal-binding</keyword>
<proteinExistence type="inferred from homology"/>
<dbReference type="PROSITE" id="PS00723">
    <property type="entry name" value="POLYPRENYL_SYNTHASE_1"/>
    <property type="match status" value="1"/>
</dbReference>
<gene>
    <name evidence="8" type="ORF">EOE66_05650</name>
</gene>
<organism evidence="8 9">
    <name type="scientific">Rubrivivax rivuli</name>
    <dbReference type="NCBI Taxonomy" id="1862385"/>
    <lineage>
        <taxon>Bacteria</taxon>
        <taxon>Pseudomonadati</taxon>
        <taxon>Pseudomonadota</taxon>
        <taxon>Betaproteobacteria</taxon>
        <taxon>Burkholderiales</taxon>
        <taxon>Sphaerotilaceae</taxon>
        <taxon>Rubrivivax</taxon>
    </lineage>
</organism>
<evidence type="ECO:0000256" key="4">
    <source>
        <dbReference type="ARBA" id="ARBA00022723"/>
    </source>
</evidence>
<dbReference type="Gene3D" id="1.10.600.10">
    <property type="entry name" value="Farnesyl Diphosphate Synthase"/>
    <property type="match status" value="1"/>
</dbReference>
<dbReference type="GO" id="GO:0016114">
    <property type="term" value="P:terpenoid biosynthetic process"/>
    <property type="evidence" value="ECO:0007669"/>
    <property type="project" value="UniProtKB-ARBA"/>
</dbReference>
<dbReference type="EMBL" id="SACR01000002">
    <property type="protein sequence ID" value="RVU47240.1"/>
    <property type="molecule type" value="Genomic_DNA"/>
</dbReference>
<protein>
    <submittedName>
        <fullName evidence="8">Polyprenyl synthetase family protein</fullName>
    </submittedName>
</protein>
<dbReference type="PANTHER" id="PTHR43281:SF1">
    <property type="entry name" value="FARNESYL DIPHOSPHATE SYNTHASE"/>
    <property type="match status" value="1"/>
</dbReference>
<dbReference type="PANTHER" id="PTHR43281">
    <property type="entry name" value="FARNESYL DIPHOSPHATE SYNTHASE"/>
    <property type="match status" value="1"/>
</dbReference>
<dbReference type="Proteomes" id="UP000285575">
    <property type="component" value="Unassembled WGS sequence"/>
</dbReference>
<dbReference type="InterPro" id="IPR033749">
    <property type="entry name" value="Polyprenyl_synt_CS"/>
</dbReference>
<evidence type="ECO:0000313" key="8">
    <source>
        <dbReference type="EMBL" id="RVU47240.1"/>
    </source>
</evidence>
<reference evidence="8 9" key="1">
    <citation type="submission" date="2019-01" db="EMBL/GenBank/DDBJ databases">
        <authorList>
            <person name="Chen W.-M."/>
        </authorList>
    </citation>
    <scope>NUCLEOTIDE SEQUENCE [LARGE SCALE GENOMIC DNA]</scope>
    <source>
        <strain evidence="8 9">KYPY4</strain>
    </source>
</reference>
<dbReference type="RefSeq" id="WP_128227707.1">
    <property type="nucleotide sequence ID" value="NZ_SACR01000002.1"/>
</dbReference>
<name>A0A437RKD0_9BURK</name>
<accession>A0A437RKD0</accession>
<keyword evidence="5" id="KW-0460">Magnesium</keyword>
<evidence type="ECO:0000313" key="9">
    <source>
        <dbReference type="Proteomes" id="UP000285575"/>
    </source>
</evidence>
<dbReference type="Pfam" id="PF00348">
    <property type="entry name" value="polyprenyl_synt"/>
    <property type="match status" value="1"/>
</dbReference>
<comment type="cofactor">
    <cofactor evidence="1">
        <name>Mg(2+)</name>
        <dbReference type="ChEBI" id="CHEBI:18420"/>
    </cofactor>
</comment>
<evidence type="ECO:0000256" key="3">
    <source>
        <dbReference type="ARBA" id="ARBA00022679"/>
    </source>
</evidence>
<keyword evidence="6" id="KW-0414">Isoprene biosynthesis</keyword>
<dbReference type="AlphaFoldDB" id="A0A437RKD0"/>
<dbReference type="FunFam" id="1.10.600.10:FF:000001">
    <property type="entry name" value="Geranylgeranyl diphosphate synthase"/>
    <property type="match status" value="1"/>
</dbReference>
<comment type="caution">
    <text evidence="8">The sequence shown here is derived from an EMBL/GenBank/DDBJ whole genome shotgun (WGS) entry which is preliminary data.</text>
</comment>
<dbReference type="GO" id="GO:0046872">
    <property type="term" value="F:metal ion binding"/>
    <property type="evidence" value="ECO:0007669"/>
    <property type="project" value="UniProtKB-KW"/>
</dbReference>
<dbReference type="OrthoDB" id="9805316at2"/>
<evidence type="ECO:0000256" key="6">
    <source>
        <dbReference type="ARBA" id="ARBA00023229"/>
    </source>
</evidence>
<dbReference type="SUPFAM" id="SSF48576">
    <property type="entry name" value="Terpenoid synthases"/>
    <property type="match status" value="1"/>
</dbReference>
<dbReference type="InterPro" id="IPR000092">
    <property type="entry name" value="Polyprenyl_synt"/>
</dbReference>
<dbReference type="InterPro" id="IPR008949">
    <property type="entry name" value="Isoprenoid_synthase_dom_sf"/>
</dbReference>
<evidence type="ECO:0000256" key="5">
    <source>
        <dbReference type="ARBA" id="ARBA00022842"/>
    </source>
</evidence>
<dbReference type="SFLD" id="SFLDS00005">
    <property type="entry name" value="Isoprenoid_Synthase_Type_I"/>
    <property type="match status" value="1"/>
</dbReference>
<comment type="similarity">
    <text evidence="2 7">Belongs to the FPP/GGPP synthase family.</text>
</comment>
<keyword evidence="9" id="KW-1185">Reference proteome</keyword>
<evidence type="ECO:0000256" key="1">
    <source>
        <dbReference type="ARBA" id="ARBA00001946"/>
    </source>
</evidence>
<evidence type="ECO:0000256" key="7">
    <source>
        <dbReference type="RuleBase" id="RU004466"/>
    </source>
</evidence>